<feature type="domain" description="Opine dehydrogenase" evidence="7">
    <location>
        <begin position="1306"/>
        <end position="1469"/>
    </location>
</feature>
<feature type="compositionally biased region" description="Acidic residues" evidence="5">
    <location>
        <begin position="384"/>
        <end position="398"/>
    </location>
</feature>
<dbReference type="SUPFAM" id="SSF50447">
    <property type="entry name" value="Translation proteins"/>
    <property type="match status" value="1"/>
</dbReference>
<dbReference type="Proteomes" id="UP000225706">
    <property type="component" value="Unassembled WGS sequence"/>
</dbReference>
<feature type="compositionally biased region" description="Basic residues" evidence="5">
    <location>
        <begin position="364"/>
        <end position="375"/>
    </location>
</feature>
<dbReference type="InterPro" id="IPR036925">
    <property type="entry name" value="TIF_IF2_dom3_sf"/>
</dbReference>
<dbReference type="GO" id="GO:0003743">
    <property type="term" value="F:translation initiation factor activity"/>
    <property type="evidence" value="ECO:0007669"/>
    <property type="project" value="UniProtKB-KW"/>
</dbReference>
<dbReference type="OrthoDB" id="6058913at2759"/>
<dbReference type="SUPFAM" id="SSF48179">
    <property type="entry name" value="6-phosphogluconate dehydrogenase C-terminal domain-like"/>
    <property type="match status" value="1"/>
</dbReference>
<feature type="region of interest" description="Disordered" evidence="5">
    <location>
        <begin position="1"/>
        <end position="462"/>
    </location>
</feature>
<dbReference type="CDD" id="cd03703">
    <property type="entry name" value="aeIF5B_II"/>
    <property type="match status" value="1"/>
</dbReference>
<dbReference type="InterPro" id="IPR029459">
    <property type="entry name" value="EFTU-type"/>
</dbReference>
<evidence type="ECO:0000259" key="9">
    <source>
        <dbReference type="Pfam" id="PF14578"/>
    </source>
</evidence>
<dbReference type="SUPFAM" id="SSF51735">
    <property type="entry name" value="NAD(P)-binding Rossmann-fold domains"/>
    <property type="match status" value="1"/>
</dbReference>
<dbReference type="Gene3D" id="3.40.50.720">
    <property type="entry name" value="NAD(P)-binding Rossmann-like Domain"/>
    <property type="match status" value="1"/>
</dbReference>
<feature type="domain" description="Translation initiation factor IF- 2" evidence="8">
    <location>
        <begin position="823"/>
        <end position="924"/>
    </location>
</feature>
<evidence type="ECO:0000256" key="1">
    <source>
        <dbReference type="ARBA" id="ARBA00013824"/>
    </source>
</evidence>
<evidence type="ECO:0000259" key="7">
    <source>
        <dbReference type="Pfam" id="PF02317"/>
    </source>
</evidence>
<dbReference type="FunFam" id="3.40.50.10050:FF:000002">
    <property type="entry name" value="Eukaryotic translation initiation factor 5B"/>
    <property type="match status" value="1"/>
</dbReference>
<keyword evidence="2" id="KW-0547">Nucleotide-binding</keyword>
<name>A0A2B4SXX7_STYPI</name>
<proteinExistence type="predicted"/>
<dbReference type="Pfam" id="PF02317">
    <property type="entry name" value="Octopine_DH"/>
    <property type="match status" value="1"/>
</dbReference>
<dbReference type="InterPro" id="IPR009000">
    <property type="entry name" value="Transl_B-barrel_sf"/>
</dbReference>
<dbReference type="Gene3D" id="3.40.50.10050">
    <property type="entry name" value="Translation initiation factor IF- 2, domain 3"/>
    <property type="match status" value="1"/>
</dbReference>
<feature type="compositionally biased region" description="Basic and acidic residues" evidence="5">
    <location>
        <begin position="144"/>
        <end position="183"/>
    </location>
</feature>
<feature type="compositionally biased region" description="Basic and acidic residues" evidence="5">
    <location>
        <begin position="59"/>
        <end position="68"/>
    </location>
</feature>
<dbReference type="InterPro" id="IPR000795">
    <property type="entry name" value="T_Tr_GTP-bd_dom"/>
</dbReference>
<feature type="compositionally biased region" description="Basic and acidic residues" evidence="5">
    <location>
        <begin position="264"/>
        <end position="324"/>
    </location>
</feature>
<evidence type="ECO:0000259" key="8">
    <source>
        <dbReference type="Pfam" id="PF11987"/>
    </source>
</evidence>
<reference evidence="11" key="1">
    <citation type="journal article" date="2017" name="bioRxiv">
        <title>Comparative analysis of the genomes of Stylophora pistillata and Acropora digitifera provides evidence for extensive differences between species of corals.</title>
        <authorList>
            <person name="Voolstra C.R."/>
            <person name="Li Y."/>
            <person name="Liew Y.J."/>
            <person name="Baumgarten S."/>
            <person name="Zoccola D."/>
            <person name="Flot J.-F."/>
            <person name="Tambutte S."/>
            <person name="Allemand D."/>
            <person name="Aranda M."/>
        </authorList>
    </citation>
    <scope>NUCLEOTIDE SEQUENCE [LARGE SCALE GENOMIC DNA]</scope>
</reference>
<dbReference type="InterPro" id="IPR015760">
    <property type="entry name" value="TIF_IF2"/>
</dbReference>
<dbReference type="GO" id="GO:0005739">
    <property type="term" value="C:mitochondrion"/>
    <property type="evidence" value="ECO:0007669"/>
    <property type="project" value="TreeGrafter"/>
</dbReference>
<gene>
    <name evidence="10" type="primary">EIF5B</name>
    <name evidence="10" type="ORF">AWC38_SpisGene1753</name>
</gene>
<dbReference type="STRING" id="50429.A0A2B4SXX7"/>
<evidence type="ECO:0000256" key="2">
    <source>
        <dbReference type="ARBA" id="ARBA00022741"/>
    </source>
</evidence>
<dbReference type="Gene3D" id="1.10.1040.10">
    <property type="entry name" value="N-(1-d-carboxylethyl)-l-norvaline Dehydrogenase, domain 2"/>
    <property type="match status" value="1"/>
</dbReference>
<organism evidence="10 11">
    <name type="scientific">Stylophora pistillata</name>
    <name type="common">Smooth cauliflower coral</name>
    <dbReference type="NCBI Taxonomy" id="50429"/>
    <lineage>
        <taxon>Eukaryota</taxon>
        <taxon>Metazoa</taxon>
        <taxon>Cnidaria</taxon>
        <taxon>Anthozoa</taxon>
        <taxon>Hexacorallia</taxon>
        <taxon>Scleractinia</taxon>
        <taxon>Astrocoeniina</taxon>
        <taxon>Pocilloporidae</taxon>
        <taxon>Stylophora</taxon>
    </lineage>
</organism>
<dbReference type="InterPro" id="IPR013328">
    <property type="entry name" value="6PGD_dom2"/>
</dbReference>
<feature type="domain" description="Elongation factor Tu-type" evidence="9">
    <location>
        <begin position="946"/>
        <end position="1037"/>
    </location>
</feature>
<protein>
    <recommendedName>
        <fullName evidence="1">Eukaryotic translation initiation factor 5B</fullName>
    </recommendedName>
    <alternativeName>
        <fullName evidence="4">Translation initiation factor IF-2</fullName>
    </alternativeName>
</protein>
<dbReference type="FunFam" id="3.40.50.300:FF:005032">
    <property type="entry name" value="Predicted protein"/>
    <property type="match status" value="1"/>
</dbReference>
<comment type="caution">
    <text evidence="10">The sequence shown here is derived from an EMBL/GenBank/DDBJ whole genome shotgun (WGS) entry which is preliminary data.</text>
</comment>
<dbReference type="InterPro" id="IPR027417">
    <property type="entry name" value="P-loop_NTPase"/>
</dbReference>
<dbReference type="Pfam" id="PF14578">
    <property type="entry name" value="GTP_EFTU_D4"/>
    <property type="match status" value="1"/>
</dbReference>
<dbReference type="GO" id="GO:0016491">
    <property type="term" value="F:oxidoreductase activity"/>
    <property type="evidence" value="ECO:0007669"/>
    <property type="project" value="InterPro"/>
</dbReference>
<feature type="region of interest" description="Disordered" evidence="5">
    <location>
        <begin position="492"/>
        <end position="536"/>
    </location>
</feature>
<dbReference type="Gene3D" id="3.40.50.300">
    <property type="entry name" value="P-loop containing nucleotide triphosphate hydrolases"/>
    <property type="match status" value="1"/>
</dbReference>
<feature type="compositionally biased region" description="Low complexity" evidence="5">
    <location>
        <begin position="329"/>
        <end position="338"/>
    </location>
</feature>
<keyword evidence="11" id="KW-1185">Reference proteome</keyword>
<dbReference type="SUPFAM" id="SSF52156">
    <property type="entry name" value="Initiation factor IF2/eIF5b, domain 3"/>
    <property type="match status" value="1"/>
</dbReference>
<dbReference type="FunFam" id="2.40.30.10:FF:000013">
    <property type="entry name" value="eukaryotic translation initiation factor 5B"/>
    <property type="match status" value="1"/>
</dbReference>
<dbReference type="InterPro" id="IPR003421">
    <property type="entry name" value="Opine_DH"/>
</dbReference>
<evidence type="ECO:0000259" key="6">
    <source>
        <dbReference type="Pfam" id="PF00009"/>
    </source>
</evidence>
<dbReference type="EMBL" id="LSMT01000012">
    <property type="protein sequence ID" value="PFX33422.1"/>
    <property type="molecule type" value="Genomic_DNA"/>
</dbReference>
<dbReference type="PANTHER" id="PTHR43381:SF4">
    <property type="entry name" value="EUKARYOTIC TRANSLATION INITIATION FACTOR 5B"/>
    <property type="match status" value="1"/>
</dbReference>
<dbReference type="InterPro" id="IPR036291">
    <property type="entry name" value="NAD(P)-bd_dom_sf"/>
</dbReference>
<feature type="compositionally biased region" description="Acidic residues" evidence="5">
    <location>
        <begin position="415"/>
        <end position="455"/>
    </location>
</feature>
<keyword evidence="10" id="KW-0396">Initiation factor</keyword>
<evidence type="ECO:0000256" key="5">
    <source>
        <dbReference type="SAM" id="MobiDB-lite"/>
    </source>
</evidence>
<dbReference type="CDD" id="cd16266">
    <property type="entry name" value="IF2_aeIF5B_IV"/>
    <property type="match status" value="1"/>
</dbReference>
<feature type="compositionally biased region" description="Acidic residues" evidence="5">
    <location>
        <begin position="15"/>
        <end position="31"/>
    </location>
</feature>
<dbReference type="SUPFAM" id="SSF52540">
    <property type="entry name" value="P-loop containing nucleoside triphosphate hydrolases"/>
    <property type="match status" value="1"/>
</dbReference>
<dbReference type="GO" id="GO:0003924">
    <property type="term" value="F:GTPase activity"/>
    <property type="evidence" value="ECO:0007669"/>
    <property type="project" value="InterPro"/>
</dbReference>
<evidence type="ECO:0000313" key="10">
    <source>
        <dbReference type="EMBL" id="PFX33422.1"/>
    </source>
</evidence>
<sequence>MQGKKNAGGRFQGLDIEDDVAVENDGNEDVLETVTSSKKNKKDKKKQQFETEAEIEQITSKDDSKSENDTLDTNNDDEILDESNVTTSKKSKKKKKDKKDFDLDLEDDSGDEKVKPVQKPDTVAQKPDTTLDDSGTTIKTAAQKRAEKKEREKKKKEAEKAKAKAKATKEVTKGEAKEEDKSGEGNSETQAEPSCEDKGAGAGNMEADQTAPVNNLEDNGEDQEGEEDGEEKDKKKKKKKKKGEKEEKKTKKPNKALVKQMQEQLEKLKLEEERRKQEEEEKQRALEEAENRRLEKLRLEQERKEKKKQKEKEKKERLKKEGKLLTKSQRQQRAQAQAMLDSMKKQGLINIPALNQQEQDGVRKPVRYGTKKPKKQLQQQQQQDQEETVQVEAEDIAETTEGTTVEEEDKKSEEQQDDDDENDEQEEDKDEEEDDEEEDEVKDSWEVDSDEESEESTAVKECSNLNNGLFIVDSHTKPADTVQVEVKEPIDAAAESEEESEGSEESEEGSDSEENDDDSDSEEESEDEESKTETVRERIQIRHTHVQDGEAGGITQQIGATMVPVDAIREQTKMIKEFQSFDVKLPGLLIIDTPGHESFSNLRSRGSSLCDMAILVVDIMHGLEPQTIESLNLLKKRKTPFIVALNKPERESAAKAVFADTEINVTSEGHKHLGAVLGSRAFLEEYVGDKVEDWVNQVTKLAEFAVSQPQAYYAAFIVKSLPGLGTTIDLILVNGKLKEGDTVIVAGIEGPIVTQIRALLTPQPLKELRVKNQYINNKELKGAQGVKIAAKDLEKALAGIPLFVAQQPDEVDYWKNEVATLLRDTLQSIKLSDRGVYVQASTLGSLEALLEFLRTSKIPYSGVNIGPVHKKDIMKCSTMLEHDSQYAVILAFDVRIEREAQEMADSLGVKVFSADIIYHLFDKFTAYREDLKQKKREEFKHIAVFPCKLRIMPQHIFNSRGPIVVGVIVEAGVIKEGTPITIPSKEFLDVGVLTGIEANHKPLTEARKGMEVCVKIESPSGEAPKMYGRHFDHTDLLVSKENCSFTYIQICQQLKENLVMWRKKKKLLEARAYKIWVTQTILSGTKKDSRRRGRKVIRALPIMSTVDSLKLLIWGSGNGAHAFAGIASAQAGTEVRVLSLYQDEAERWSKIMQTADLEITCNRRDQDPSVIRSKPALITKNPEEAARGVDIIAFVLPAFAHQVFLEALKPYIEPGVIIVGLPGASGLEFQVRGILGDKASTCTVMNFESLPWACRLGEFGRKCEVLGTKETLVGAMQVGSGAAPKKEPVTSLQYLLGELPRLTVSGHLIGVSLMNPNACSHPAIMYGQWVGWDGNPLDQPPMFYTGVTEETGELLTKMSDEVVHLGKVIAEKTGADMSQVVPMLEWDLRCYPEDIADKTNQYTALRTNAAYQGLKHPVKETENGKFVPDFYHRYLTEDIPYGLSVIRGIADIAEVKTPHIDEVLLWAQEKVGKNYIEDGQLKGSDVATTRAPQRYNLLTLKDVLG</sequence>
<dbReference type="Pfam" id="PF00009">
    <property type="entry name" value="GTP_EFTU"/>
    <property type="match status" value="1"/>
</dbReference>
<dbReference type="PANTHER" id="PTHR43381">
    <property type="entry name" value="TRANSLATION INITIATION FACTOR IF-2-RELATED"/>
    <property type="match status" value="1"/>
</dbReference>
<dbReference type="Pfam" id="PF11987">
    <property type="entry name" value="IF-2"/>
    <property type="match status" value="1"/>
</dbReference>
<keyword evidence="10" id="KW-0648">Protein biosynthesis</keyword>
<dbReference type="InterPro" id="IPR008927">
    <property type="entry name" value="6-PGluconate_DH-like_C_sf"/>
</dbReference>
<feature type="domain" description="Tr-type G" evidence="6">
    <location>
        <begin position="534"/>
        <end position="654"/>
    </location>
</feature>
<evidence type="ECO:0000313" key="11">
    <source>
        <dbReference type="Proteomes" id="UP000225706"/>
    </source>
</evidence>
<evidence type="ECO:0000256" key="4">
    <source>
        <dbReference type="ARBA" id="ARBA00032478"/>
    </source>
</evidence>
<accession>A0A2B4SXX7</accession>
<dbReference type="CDD" id="cd01887">
    <property type="entry name" value="IF2_eIF5B"/>
    <property type="match status" value="1"/>
</dbReference>
<dbReference type="Gene3D" id="2.40.30.10">
    <property type="entry name" value="Translation factors"/>
    <property type="match status" value="2"/>
</dbReference>
<evidence type="ECO:0000256" key="3">
    <source>
        <dbReference type="ARBA" id="ARBA00023134"/>
    </source>
</evidence>
<feature type="compositionally biased region" description="Acidic residues" evidence="5">
    <location>
        <begin position="494"/>
        <end position="530"/>
    </location>
</feature>
<feature type="compositionally biased region" description="Acidic residues" evidence="5">
    <location>
        <begin position="218"/>
        <end position="230"/>
    </location>
</feature>
<keyword evidence="3" id="KW-0342">GTP-binding</keyword>
<dbReference type="GO" id="GO:0005525">
    <property type="term" value="F:GTP binding"/>
    <property type="evidence" value="ECO:0007669"/>
    <property type="project" value="UniProtKB-KW"/>
</dbReference>
<dbReference type="InterPro" id="IPR023115">
    <property type="entry name" value="TIF_IF2_dom3"/>
</dbReference>